<dbReference type="AlphaFoldDB" id="A0A1C1CWB0"/>
<dbReference type="Gene3D" id="1.10.10.10">
    <property type="entry name" value="Winged helix-like DNA-binding domain superfamily/Winged helix DNA-binding domain"/>
    <property type="match status" value="1"/>
</dbReference>
<dbReference type="InterPro" id="IPR036390">
    <property type="entry name" value="WH_DNA-bd_sf"/>
</dbReference>
<organism evidence="1 2">
    <name type="scientific">Cladophialophora carrionii</name>
    <dbReference type="NCBI Taxonomy" id="86049"/>
    <lineage>
        <taxon>Eukaryota</taxon>
        <taxon>Fungi</taxon>
        <taxon>Dikarya</taxon>
        <taxon>Ascomycota</taxon>
        <taxon>Pezizomycotina</taxon>
        <taxon>Eurotiomycetes</taxon>
        <taxon>Chaetothyriomycetidae</taxon>
        <taxon>Chaetothyriales</taxon>
        <taxon>Herpotrichiellaceae</taxon>
        <taxon>Cladophialophora</taxon>
    </lineage>
</organism>
<proteinExistence type="predicted"/>
<dbReference type="eggNOG" id="ENOG502SGIT">
    <property type="taxonomic scope" value="Eukaryota"/>
</dbReference>
<dbReference type="VEuPathDB" id="FungiDB:CLCR_11056"/>
<reference evidence="2" key="1">
    <citation type="submission" date="2015-07" db="EMBL/GenBank/DDBJ databases">
        <authorList>
            <person name="Teixeira M.M."/>
            <person name="Souza R.C."/>
            <person name="Almeida L.G."/>
            <person name="Vicente V.A."/>
            <person name="de Hoog S."/>
            <person name="Bocca A.L."/>
            <person name="de Almeida S.R."/>
            <person name="Vasconcelos A.T."/>
            <person name="Felipe M.S."/>
        </authorList>
    </citation>
    <scope>NUCLEOTIDE SEQUENCE [LARGE SCALE GENOMIC DNA]</scope>
    <source>
        <strain evidence="2">KSF</strain>
    </source>
</reference>
<dbReference type="SUPFAM" id="SSF46785">
    <property type="entry name" value="Winged helix' DNA-binding domain"/>
    <property type="match status" value="1"/>
</dbReference>
<evidence type="ECO:0000313" key="2">
    <source>
        <dbReference type="Proteomes" id="UP000094526"/>
    </source>
</evidence>
<dbReference type="GO" id="GO:0016740">
    <property type="term" value="F:transferase activity"/>
    <property type="evidence" value="ECO:0007669"/>
    <property type="project" value="UniProtKB-KW"/>
</dbReference>
<evidence type="ECO:0000313" key="1">
    <source>
        <dbReference type="EMBL" id="OCT52832.1"/>
    </source>
</evidence>
<keyword evidence="2" id="KW-1185">Reference proteome</keyword>
<dbReference type="Proteomes" id="UP000094526">
    <property type="component" value="Unassembled WGS sequence"/>
</dbReference>
<gene>
    <name evidence="1" type="ORF">CLCR_11056</name>
</gene>
<protein>
    <submittedName>
        <fullName evidence="1">S-adenosylmethionine:tRNA-ribosyltransferase-isomerase</fullName>
    </submittedName>
</protein>
<comment type="caution">
    <text evidence="1">The sequence shown here is derived from an EMBL/GenBank/DDBJ whole genome shotgun (WGS) entry which is preliminary data.</text>
</comment>
<sequence>MPSSATLLTERFDDLLSRRAYPKTICPSEVARSLSASELQSLGVGEWRHLMPRLRDMAFELRDRGHVEILKRGEVVGPDRGKMDVRGPIRIRLRPQAGRSTNLSE</sequence>
<keyword evidence="1" id="KW-0413">Isomerase</keyword>
<dbReference type="GO" id="GO:0016853">
    <property type="term" value="F:isomerase activity"/>
    <property type="evidence" value="ECO:0007669"/>
    <property type="project" value="UniProtKB-KW"/>
</dbReference>
<accession>A0A1C1CWB0</accession>
<dbReference type="VEuPathDB" id="FungiDB:G647_04176"/>
<name>A0A1C1CWB0_9EURO</name>
<dbReference type="EMBL" id="LGRB01000008">
    <property type="protein sequence ID" value="OCT52832.1"/>
    <property type="molecule type" value="Genomic_DNA"/>
</dbReference>
<dbReference type="Pfam" id="PF11625">
    <property type="entry name" value="DUF3253"/>
    <property type="match status" value="1"/>
</dbReference>
<dbReference type="InterPro" id="IPR021660">
    <property type="entry name" value="DUF3253"/>
</dbReference>
<keyword evidence="1" id="KW-0808">Transferase</keyword>
<dbReference type="OrthoDB" id="2563170at2759"/>
<dbReference type="InterPro" id="IPR036388">
    <property type="entry name" value="WH-like_DNA-bd_sf"/>
</dbReference>